<keyword evidence="5 7" id="KW-0694">RNA-binding</keyword>
<name>A0A132A704_SARSC</name>
<dbReference type="GO" id="GO:0003729">
    <property type="term" value="F:mRNA binding"/>
    <property type="evidence" value="ECO:0007669"/>
    <property type="project" value="TreeGrafter"/>
</dbReference>
<evidence type="ECO:0000256" key="2">
    <source>
        <dbReference type="ARBA" id="ARBA00022553"/>
    </source>
</evidence>
<dbReference type="Pfam" id="PF14327">
    <property type="entry name" value="CSTF2_hinge"/>
    <property type="match status" value="1"/>
</dbReference>
<dbReference type="EMBL" id="JXLN01011099">
    <property type="protein sequence ID" value="KPM06756.1"/>
    <property type="molecule type" value="Genomic_DNA"/>
</dbReference>
<keyword evidence="2" id="KW-0597">Phosphoprotein</keyword>
<dbReference type="AlphaFoldDB" id="A0A132A704"/>
<gene>
    <name evidence="9" type="ORF">QR98_0052340</name>
</gene>
<comment type="caution">
    <text evidence="9">The sequence shown here is derived from an EMBL/GenBank/DDBJ whole genome shotgun (WGS) entry which is preliminary data.</text>
</comment>
<dbReference type="InterPro" id="IPR026896">
    <property type="entry name" value="CSTF_C"/>
</dbReference>
<dbReference type="PANTHER" id="PTHR45735">
    <property type="entry name" value="CLEAVAGE STIMULATION FACTOR SUBUNIT 2"/>
    <property type="match status" value="1"/>
</dbReference>
<dbReference type="CDD" id="cd12671">
    <property type="entry name" value="RRM_CSTF2_CSTF2T"/>
    <property type="match status" value="1"/>
</dbReference>
<evidence type="ECO:0000313" key="10">
    <source>
        <dbReference type="Proteomes" id="UP000616769"/>
    </source>
</evidence>
<reference evidence="9 10" key="1">
    <citation type="journal article" date="2015" name="Parasit. Vectors">
        <title>Draft genome of the scabies mite.</title>
        <authorList>
            <person name="Rider S.D.Jr."/>
            <person name="Morgan M.S."/>
            <person name="Arlian L.G."/>
        </authorList>
    </citation>
    <scope>NUCLEOTIDE SEQUENCE [LARGE SCALE GENOMIC DNA]</scope>
    <source>
        <strain evidence="9">Arlian Lab</strain>
    </source>
</reference>
<feature type="region of interest" description="Disordered" evidence="8">
    <location>
        <begin position="240"/>
        <end position="267"/>
    </location>
</feature>
<evidence type="ECO:0000256" key="5">
    <source>
        <dbReference type="ARBA" id="ARBA00022884"/>
    </source>
</evidence>
<dbReference type="FunFam" id="1.25.40.630:FF:000001">
    <property type="entry name" value="Cleavage stimulation factor subunit 2"/>
    <property type="match status" value="1"/>
</dbReference>
<dbReference type="InterPro" id="IPR038192">
    <property type="entry name" value="CSTF_C_sf"/>
</dbReference>
<dbReference type="FunFam" id="3.30.70.330:FF:000061">
    <property type="entry name" value="cleavage stimulation factor subunit 2 isoform X1"/>
    <property type="match status" value="1"/>
</dbReference>
<organism evidence="9 10">
    <name type="scientific">Sarcoptes scabiei</name>
    <name type="common">Itch mite</name>
    <name type="synonym">Acarus scabiei</name>
    <dbReference type="NCBI Taxonomy" id="52283"/>
    <lineage>
        <taxon>Eukaryota</taxon>
        <taxon>Metazoa</taxon>
        <taxon>Ecdysozoa</taxon>
        <taxon>Arthropoda</taxon>
        <taxon>Chelicerata</taxon>
        <taxon>Arachnida</taxon>
        <taxon>Acari</taxon>
        <taxon>Acariformes</taxon>
        <taxon>Sarcoptiformes</taxon>
        <taxon>Astigmata</taxon>
        <taxon>Psoroptidia</taxon>
        <taxon>Sarcoptoidea</taxon>
        <taxon>Sarcoptidae</taxon>
        <taxon>Sarcoptinae</taxon>
        <taxon>Sarcoptes</taxon>
    </lineage>
</organism>
<evidence type="ECO:0000256" key="4">
    <source>
        <dbReference type="ARBA" id="ARBA00022737"/>
    </source>
</evidence>
<dbReference type="InterPro" id="IPR000504">
    <property type="entry name" value="RRM_dom"/>
</dbReference>
<dbReference type="InterPro" id="IPR025742">
    <property type="entry name" value="CSTF2_hinge"/>
</dbReference>
<dbReference type="Gene3D" id="3.30.70.330">
    <property type="match status" value="1"/>
</dbReference>
<dbReference type="PROSITE" id="PS50102">
    <property type="entry name" value="RRM"/>
    <property type="match status" value="1"/>
</dbReference>
<feature type="region of interest" description="Disordered" evidence="8">
    <location>
        <begin position="280"/>
        <end position="406"/>
    </location>
</feature>
<dbReference type="InterPro" id="IPR035979">
    <property type="entry name" value="RBD_domain_sf"/>
</dbReference>
<sequence>MANISQAANERSLRSVFVGNIPYDASEEKLKDIFSEVGPVLSFKLVFDRESGKPKGYGFCEYRDQETAMSAMRNLNSYELNGRNLRVDTATNEKFKEEMRNLQMSLSGSTFESPYGTDIESDKAPEQIAKAVSSLPPEQMFEIAKQMKNCVLTNPNEARNMLIQNPQLSYALLQLLVVMRAIDINTASSILYKPNPPPSQIPIGGPNMPLMPPSNMIMPNQHPQPVPVPSMPQMHQNLFDPHDQFNRVPPQAAPQQHPQNFDQRHLDPRLRQNEVRSQEMYDPRLTSGQAASAAPVDPRLRAQPMDPRHLPPQANVGQPIRGPANSVGPSGVPPPLGPRMPNQPMFGQPNFAGQPVQPTTSNPNPISASNASISTPSLPGQPPTSSQQPLQQQQQAAQQPQAGLNQTEAEKAQLIMQVLSLSDQQINMLPADQRQSILMLRQQLQQSNN</sequence>
<evidence type="ECO:0000256" key="6">
    <source>
        <dbReference type="ARBA" id="ARBA00023242"/>
    </source>
</evidence>
<protein>
    <submittedName>
        <fullName evidence="9">Cleavage stimulation factor subunit 2-like protein</fullName>
    </submittedName>
</protein>
<dbReference type="PANTHER" id="PTHR45735:SF2">
    <property type="entry name" value="CLEAVAGE STIMULATION FACTOR SUBUNIT 2"/>
    <property type="match status" value="1"/>
</dbReference>
<dbReference type="OrthoDB" id="272703at2759"/>
<accession>A0A132A704</accession>
<dbReference type="FunFam" id="1.10.20.70:FF:000001">
    <property type="entry name" value="Cleavage stimulation factor subunit 2"/>
    <property type="match status" value="1"/>
</dbReference>
<dbReference type="Gene3D" id="1.25.40.630">
    <property type="match status" value="1"/>
</dbReference>
<dbReference type="GO" id="GO:0005847">
    <property type="term" value="C:mRNA cleavage and polyadenylation specificity factor complex"/>
    <property type="evidence" value="ECO:0007669"/>
    <property type="project" value="TreeGrafter"/>
</dbReference>
<keyword evidence="3" id="KW-0507">mRNA processing</keyword>
<dbReference type="GO" id="GO:0031124">
    <property type="term" value="P:mRNA 3'-end processing"/>
    <property type="evidence" value="ECO:0007669"/>
    <property type="project" value="InterPro"/>
</dbReference>
<dbReference type="VEuPathDB" id="VectorBase:SSCA003381"/>
<dbReference type="Gene3D" id="1.10.20.70">
    <property type="entry name" value="Transcription termination and cleavage factor, C-terminal domain"/>
    <property type="match status" value="1"/>
</dbReference>
<keyword evidence="4" id="KW-0677">Repeat</keyword>
<evidence type="ECO:0000256" key="7">
    <source>
        <dbReference type="PROSITE-ProRule" id="PRU00176"/>
    </source>
</evidence>
<proteinExistence type="predicted"/>
<dbReference type="SMART" id="SM00360">
    <property type="entry name" value="RRM"/>
    <property type="match status" value="1"/>
</dbReference>
<dbReference type="Proteomes" id="UP000616769">
    <property type="component" value="Unassembled WGS sequence"/>
</dbReference>
<evidence type="ECO:0000256" key="8">
    <source>
        <dbReference type="SAM" id="MobiDB-lite"/>
    </source>
</evidence>
<evidence type="ECO:0000256" key="3">
    <source>
        <dbReference type="ARBA" id="ARBA00022664"/>
    </source>
</evidence>
<comment type="subcellular location">
    <subcellularLocation>
        <location evidence="1">Nucleus</location>
    </subcellularLocation>
</comment>
<dbReference type="Pfam" id="PF14304">
    <property type="entry name" value="CSTF_C"/>
    <property type="match status" value="1"/>
</dbReference>
<feature type="compositionally biased region" description="Low complexity" evidence="8">
    <location>
        <begin position="358"/>
        <end position="404"/>
    </location>
</feature>
<dbReference type="InterPro" id="IPR012677">
    <property type="entry name" value="Nucleotide-bd_a/b_plait_sf"/>
</dbReference>
<dbReference type="SUPFAM" id="SSF54928">
    <property type="entry name" value="RNA-binding domain, RBD"/>
    <property type="match status" value="1"/>
</dbReference>
<feature type="compositionally biased region" description="Low complexity" evidence="8">
    <location>
        <begin position="249"/>
        <end position="259"/>
    </location>
</feature>
<evidence type="ECO:0000256" key="1">
    <source>
        <dbReference type="ARBA" id="ARBA00004123"/>
    </source>
</evidence>
<dbReference type="Pfam" id="PF00076">
    <property type="entry name" value="RRM_1"/>
    <property type="match status" value="1"/>
</dbReference>
<keyword evidence="6" id="KW-0539">Nucleus</keyword>
<evidence type="ECO:0000313" key="9">
    <source>
        <dbReference type="EMBL" id="KPM06756.1"/>
    </source>
</evidence>